<proteinExistence type="predicted"/>
<organism evidence="2 3">
    <name type="scientific">Breznakibacter xylanolyticus</name>
    <dbReference type="NCBI Taxonomy" id="990"/>
    <lineage>
        <taxon>Bacteria</taxon>
        <taxon>Pseudomonadati</taxon>
        <taxon>Bacteroidota</taxon>
        <taxon>Bacteroidia</taxon>
        <taxon>Marinilabiliales</taxon>
        <taxon>Marinilabiliaceae</taxon>
        <taxon>Breznakibacter</taxon>
    </lineage>
</organism>
<evidence type="ECO:0000313" key="2">
    <source>
        <dbReference type="EMBL" id="PZX12246.1"/>
    </source>
</evidence>
<evidence type="ECO:0000313" key="3">
    <source>
        <dbReference type="Proteomes" id="UP000249239"/>
    </source>
</evidence>
<evidence type="ECO:0000256" key="1">
    <source>
        <dbReference type="SAM" id="Phobius"/>
    </source>
</evidence>
<dbReference type="Proteomes" id="UP000249239">
    <property type="component" value="Unassembled WGS sequence"/>
</dbReference>
<comment type="caution">
    <text evidence="2">The sequence shown here is derived from an EMBL/GenBank/DDBJ whole genome shotgun (WGS) entry which is preliminary data.</text>
</comment>
<keyword evidence="3" id="KW-1185">Reference proteome</keyword>
<protein>
    <submittedName>
        <fullName evidence="2">Uncharacterized protein</fullName>
    </submittedName>
</protein>
<keyword evidence="1" id="KW-0472">Membrane</keyword>
<name>A0A2W7NGJ2_9BACT</name>
<gene>
    <name evidence="2" type="ORF">LX69_02971</name>
</gene>
<keyword evidence="1" id="KW-1133">Transmembrane helix</keyword>
<dbReference type="RefSeq" id="WP_111446778.1">
    <property type="nucleotide sequence ID" value="NZ_QKZK01000033.1"/>
</dbReference>
<dbReference type="EMBL" id="QKZK01000033">
    <property type="protein sequence ID" value="PZX12246.1"/>
    <property type="molecule type" value="Genomic_DNA"/>
</dbReference>
<reference evidence="2 3" key="1">
    <citation type="submission" date="2018-06" db="EMBL/GenBank/DDBJ databases">
        <title>Genomic Encyclopedia of Archaeal and Bacterial Type Strains, Phase II (KMG-II): from individual species to whole genera.</title>
        <authorList>
            <person name="Goeker M."/>
        </authorList>
    </citation>
    <scope>NUCLEOTIDE SEQUENCE [LARGE SCALE GENOMIC DNA]</scope>
    <source>
        <strain evidence="2 3">DSM 6779</strain>
    </source>
</reference>
<feature type="transmembrane region" description="Helical" evidence="1">
    <location>
        <begin position="55"/>
        <end position="76"/>
    </location>
</feature>
<accession>A0A2W7NGJ2</accession>
<dbReference type="AlphaFoldDB" id="A0A2W7NGJ2"/>
<keyword evidence="1" id="KW-0812">Transmembrane</keyword>
<sequence length="114" mass="13474">MNHLNQIKAKHTDIDQWINEVYPERDRCAPPFFLNKVMHRVAQEKKVKQIIHSPYYYRAIAAAILILVVVNLYTILKGIPESDWQTQTKNTKEQLNWLNTEDDSFSQYTKLALE</sequence>